<dbReference type="Gene3D" id="1.25.40.10">
    <property type="entry name" value="Tetratricopeptide repeat domain"/>
    <property type="match status" value="5"/>
</dbReference>
<dbReference type="InterPro" id="IPR011990">
    <property type="entry name" value="TPR-like_helical_dom_sf"/>
</dbReference>
<dbReference type="SUPFAM" id="SSF56112">
    <property type="entry name" value="Protein kinase-like (PK-like)"/>
    <property type="match status" value="1"/>
</dbReference>
<dbReference type="PROSITE" id="PS50011">
    <property type="entry name" value="PROTEIN_KINASE_DOM"/>
    <property type="match status" value="1"/>
</dbReference>
<dbReference type="InterPro" id="IPR052945">
    <property type="entry name" value="Mitotic_Regulator"/>
</dbReference>
<dbReference type="InterPro" id="IPR011009">
    <property type="entry name" value="Kinase-like_dom_sf"/>
</dbReference>
<dbReference type="SUPFAM" id="SSF81901">
    <property type="entry name" value="HCP-like"/>
    <property type="match status" value="7"/>
</dbReference>
<feature type="domain" description="Protein kinase" evidence="1">
    <location>
        <begin position="248"/>
        <end position="487"/>
    </location>
</feature>
<dbReference type="InterPro" id="IPR000719">
    <property type="entry name" value="Prot_kinase_dom"/>
</dbReference>
<dbReference type="Pfam" id="PF08238">
    <property type="entry name" value="Sel1"/>
    <property type="match status" value="22"/>
</dbReference>
<dbReference type="PROSITE" id="PS00108">
    <property type="entry name" value="PROTEIN_KINASE_ST"/>
    <property type="match status" value="1"/>
</dbReference>
<evidence type="ECO:0000313" key="3">
    <source>
        <dbReference type="Proteomes" id="UP001470230"/>
    </source>
</evidence>
<dbReference type="SMART" id="SM00028">
    <property type="entry name" value="TPR"/>
    <property type="match status" value="8"/>
</dbReference>
<organism evidence="2 3">
    <name type="scientific">Tritrichomonas musculus</name>
    <dbReference type="NCBI Taxonomy" id="1915356"/>
    <lineage>
        <taxon>Eukaryota</taxon>
        <taxon>Metamonada</taxon>
        <taxon>Parabasalia</taxon>
        <taxon>Tritrichomonadida</taxon>
        <taxon>Tritrichomonadidae</taxon>
        <taxon>Tritrichomonas</taxon>
    </lineage>
</organism>
<dbReference type="InterPro" id="IPR019734">
    <property type="entry name" value="TPR_rpt"/>
</dbReference>
<dbReference type="Gene3D" id="1.10.510.10">
    <property type="entry name" value="Transferase(Phosphotransferase) domain 1"/>
    <property type="match status" value="1"/>
</dbReference>
<dbReference type="PANTHER" id="PTHR43628:SF1">
    <property type="entry name" value="CHITIN SYNTHASE REGULATORY FACTOR 2-RELATED"/>
    <property type="match status" value="1"/>
</dbReference>
<dbReference type="InterPro" id="IPR008271">
    <property type="entry name" value="Ser/Thr_kinase_AS"/>
</dbReference>
<dbReference type="SMART" id="SM00220">
    <property type="entry name" value="S_TKc"/>
    <property type="match status" value="1"/>
</dbReference>
<evidence type="ECO:0000313" key="2">
    <source>
        <dbReference type="EMBL" id="KAK8881058.1"/>
    </source>
</evidence>
<dbReference type="Proteomes" id="UP001470230">
    <property type="component" value="Unassembled WGS sequence"/>
</dbReference>
<comment type="caution">
    <text evidence="2">The sequence shown here is derived from an EMBL/GenBank/DDBJ whole genome shotgun (WGS) entry which is preliminary data.</text>
</comment>
<sequence length="1717" mass="201111">METIAFNHIPEEYQEDINHIHNEDLLNIYNSFEFSYLNLSQYPDNMKNDKSLITKLIHDSLSEYKFIAYTIFDENFSYAIKIKYRNLFNKRKAVVICAEKRCFIINEISTELINQVFKSLKSSSINVDEEGVTDPKTSKVKYNEAKEESKSFCNNFIFEEKQKDFVRISLSTIGCFLIRRFFYPSSYFKDPSFFKFDKCPENYEEYVKRKIKKMLLAQNEEEMKSTIEKVPDNEVHLNKIYEFEEKEFFLLRGLGGGDAKNFQLVFHIKSQHVFMKKTINSEHFKREIEFCEKFQHPSLMRCYGFIRSSKLNVNAIIYEFLSNGPLNSDIQKVDDMFSIISIYRIFEGIEYLQSNHLIHRDLKPQNVLLDHDFIPYISDLETIRSPDENQTVSTFDFGAELNSSPEQLKGQKVSYPTDIYSFGLLIYFIYEKENMIKSPDFFNDLLNGKEITQMKNGTVNMQNIYNSCVKINPNERITIDEIKGKLFEDFCSFSHLDKCFINQINLGHIEVIVEYFYEMIKIIKSLNDSVKFDKLKEMINDHFILKLNFDQTENSSSSSFHNIGHLYENGKGFIQNYFMAKKYYELASQLENSESYLALGDLYYYGRGVNKDYHKAKEFYEKSAKYNNSYAFSYLGELYLEGFIGKRDYLKAKEYFELSAQLDNSDGIFNLGRLYADGLGVKTDYNKAKEYFEKSAEKDNPRAFLNLGDLYLNPNCSFYDHRKAIECYESSAQLDNSFAYVKLGDIYYHGYFVDKDIDIAKYYYEESSKLGNKIADIHLKNIEIEERYQGEKGKELFSLLAQCNSIIPQQQVSNSIENAIDSNESSDPFSKGFLYYEGIIVPKNYEKALFYFEIAAGKNHPEALLYLGNMYMNGYGVDINFIKAKEYYEQSAEQGNSSAIFQLGELHRIGGNGIEQDYLKAKEYYETAANMNNILAFLQLGILYYLGNGIKQDYNQAKKYFELSYKQNHPCGSYYLGLLYFKGQGVEKDYKIAKDLFEQSEKVGNIECLNYLGYIYYNGFGVEKDYAMAKQYFEKSKNSNGYYELGNMYCHGYGVKQDYKKAKEYFELAGKENDKALFNLGLLHFNGHGVEKDYQKARKYFELAGEKNNSNALYNLGCFYFYGDGVEKDIEKALKYYESSAKLNNTSALNNLGIIYLYNEYGHKDYEKALNCLNKSANLNDSQSIFNLGCIYLDGIGVPKDSLRAIWYFELSANFGYSNALVNLGCIHYHGLGVEVNYQKAKEYFEQSIKNPNSFGYLYLGLLYHYGEGVEQDYSKAKKYFELSSFLNNSYAILSLGFLYERGLGVEKDHLKAKEYFIMAAEKNNPHALYILGSFYLNGNIFKLDIDQAIKCFLKCSNIEYDKNTNKNGSSNLFKNQFNNHSENDLGFIYLSFFDDFDKANYHFKNAAFNEYPFAQNNFGLFNQFYINNIKFAQYMYERSSKHNFALAQYNLGYLCEIDNKPEQSIQHYINASNNQDAPLIFHNRVFSDSRLYISKMFIICFTNLKLVDFYLLKQDYEESRKYFIRSLAKLKIIDSNAPYKFHFLFDRNSPKESFSYLESFILNFPLFNLNKKDQVVNDKKQSDDSNNDDFKEGEKTEFQKKKDNLIIEKMKKNSDSDDFNYPNDFHSEINDEDLIFDDPDKLFDFLYSNNELRNIFHLEIQKIIRIMKEIIYTPPYAILFGRINIEKTEINVIDERVLINELFYEGFDHIELQYDH</sequence>
<accession>A0ABR2JRH7</accession>
<reference evidence="2 3" key="1">
    <citation type="submission" date="2024-04" db="EMBL/GenBank/DDBJ databases">
        <title>Tritrichomonas musculus Genome.</title>
        <authorList>
            <person name="Alves-Ferreira E."/>
            <person name="Grigg M."/>
            <person name="Lorenzi H."/>
            <person name="Galac M."/>
        </authorList>
    </citation>
    <scope>NUCLEOTIDE SEQUENCE [LARGE SCALE GENOMIC DNA]</scope>
    <source>
        <strain evidence="2 3">EAF2021</strain>
    </source>
</reference>
<dbReference type="InterPro" id="IPR001245">
    <property type="entry name" value="Ser-Thr/Tyr_kinase_cat_dom"/>
</dbReference>
<gene>
    <name evidence="2" type="ORF">M9Y10_003785</name>
</gene>
<name>A0ABR2JRH7_9EUKA</name>
<protein>
    <recommendedName>
        <fullName evidence="1">Protein kinase domain-containing protein</fullName>
    </recommendedName>
</protein>
<dbReference type="InterPro" id="IPR006597">
    <property type="entry name" value="Sel1-like"/>
</dbReference>
<evidence type="ECO:0000259" key="1">
    <source>
        <dbReference type="PROSITE" id="PS50011"/>
    </source>
</evidence>
<dbReference type="SMART" id="SM00671">
    <property type="entry name" value="SEL1"/>
    <property type="match status" value="23"/>
</dbReference>
<dbReference type="PANTHER" id="PTHR43628">
    <property type="entry name" value="ACTIVATOR OF C KINASE PROTEIN 1-RELATED"/>
    <property type="match status" value="1"/>
</dbReference>
<dbReference type="EMBL" id="JAPFFF010000010">
    <property type="protein sequence ID" value="KAK8881058.1"/>
    <property type="molecule type" value="Genomic_DNA"/>
</dbReference>
<dbReference type="Pfam" id="PF07714">
    <property type="entry name" value="PK_Tyr_Ser-Thr"/>
    <property type="match status" value="1"/>
</dbReference>
<proteinExistence type="predicted"/>
<keyword evidence="3" id="KW-1185">Reference proteome</keyword>